<name>A0A502EF74_9MYCO</name>
<keyword evidence="4" id="KW-1185">Reference proteome</keyword>
<dbReference type="Proteomes" id="UP000320095">
    <property type="component" value="Unassembled WGS sequence"/>
</dbReference>
<organism evidence="3 4">
    <name type="scientific">Mycolicibacterium hodleri</name>
    <dbReference type="NCBI Taxonomy" id="49897"/>
    <lineage>
        <taxon>Bacteria</taxon>
        <taxon>Bacillati</taxon>
        <taxon>Actinomycetota</taxon>
        <taxon>Actinomycetes</taxon>
        <taxon>Mycobacteriales</taxon>
        <taxon>Mycobacteriaceae</taxon>
        <taxon>Mycolicibacterium</taxon>
    </lineage>
</organism>
<comment type="caution">
    <text evidence="3">The sequence shown here is derived from an EMBL/GenBank/DDBJ whole genome shotgun (WGS) entry which is preliminary data.</text>
</comment>
<dbReference type="AlphaFoldDB" id="A0A502EF74"/>
<keyword evidence="2" id="KW-0732">Signal</keyword>
<dbReference type="SUPFAM" id="SSF55486">
    <property type="entry name" value="Metalloproteases ('zincins'), catalytic domain"/>
    <property type="match status" value="1"/>
</dbReference>
<dbReference type="PROSITE" id="PS51257">
    <property type="entry name" value="PROKAR_LIPOPROTEIN"/>
    <property type="match status" value="1"/>
</dbReference>
<protein>
    <submittedName>
        <fullName evidence="3">Peptidase</fullName>
    </submittedName>
</protein>
<sequence>MGGVKAAIAVACVALLVAGCASTTQGRAVSPLYDPFRAGGLPAEDGPSGIREDAPNPEGDVEGTDGGDADTLATLAVNDVAAFWADNYSESFNGSFTAIEALESYDSESPLSPEICGGQTYDNPNALFCPQDDLIAWDRGVLVPLGQQFFGDTSIAALLAHEYGHAVQAMAKIVDGDTTTLVSEQQADCLAGTYVRWVAEGKSPRFALSTGDGLNHVLAGILTLRDPTYVAGDAPYLEQGHGTALDRISAFQMGFTSGASECGKIDMDEITQRRGDLPLTLPEEGSGDPASGDVEITEDVVTSLVNTLGEVFQPSEAPKLSFDAPECPDAKPSPPASYCPDTNTIFVDAKAIAEMGTPADRQDYSLLQGDNSALSVVTSRYALALEHERGEPLDDAAAALRTACLTGVAQSAMSENKGLDLVLTAGDLDEAVAGLLTNGLVASNVNGETVPAGFTRIVAFRSGLVGDQDLCYARFK</sequence>
<accession>A0A502EF74</accession>
<dbReference type="RefSeq" id="WP_140689995.1">
    <property type="nucleotide sequence ID" value="NZ_RCZG01000003.1"/>
</dbReference>
<evidence type="ECO:0000256" key="1">
    <source>
        <dbReference type="SAM" id="MobiDB-lite"/>
    </source>
</evidence>
<dbReference type="OrthoDB" id="5168289at2"/>
<feature type="compositionally biased region" description="Acidic residues" evidence="1">
    <location>
        <begin position="59"/>
        <end position="68"/>
    </location>
</feature>
<evidence type="ECO:0000256" key="2">
    <source>
        <dbReference type="SAM" id="SignalP"/>
    </source>
</evidence>
<reference evidence="3 4" key="1">
    <citation type="journal article" date="2019" name="Environ. Microbiol.">
        <title>Species interactions and distinct microbial communities in high Arctic permafrost affected cryosols are associated with the CH4 and CO2 gas fluxes.</title>
        <authorList>
            <person name="Altshuler I."/>
            <person name="Hamel J."/>
            <person name="Turney S."/>
            <person name="Magnuson E."/>
            <person name="Levesque R."/>
            <person name="Greer C."/>
            <person name="Whyte L.G."/>
        </authorList>
    </citation>
    <scope>NUCLEOTIDE SEQUENCE [LARGE SCALE GENOMIC DNA]</scope>
    <source>
        <strain evidence="3 4">S5.20</strain>
    </source>
</reference>
<feature type="chain" id="PRO_5021333072" evidence="2">
    <location>
        <begin position="24"/>
        <end position="476"/>
    </location>
</feature>
<feature type="region of interest" description="Disordered" evidence="1">
    <location>
        <begin position="40"/>
        <end position="69"/>
    </location>
</feature>
<feature type="signal peptide" evidence="2">
    <location>
        <begin position="1"/>
        <end position="23"/>
    </location>
</feature>
<gene>
    <name evidence="3" type="ORF">EAH80_10235</name>
</gene>
<evidence type="ECO:0000313" key="3">
    <source>
        <dbReference type="EMBL" id="TPG35136.1"/>
    </source>
</evidence>
<proteinExistence type="predicted"/>
<dbReference type="EMBL" id="RCZG01000003">
    <property type="protein sequence ID" value="TPG35136.1"/>
    <property type="molecule type" value="Genomic_DNA"/>
</dbReference>
<evidence type="ECO:0000313" key="4">
    <source>
        <dbReference type="Proteomes" id="UP000320095"/>
    </source>
</evidence>